<evidence type="ECO:0000313" key="1">
    <source>
        <dbReference type="EMBL" id="MBC8674219.1"/>
    </source>
</evidence>
<name>A0A926FM88_AERHY</name>
<comment type="caution">
    <text evidence="1">The sequence shown here is derived from an EMBL/GenBank/DDBJ whole genome shotgun (WGS) entry which is preliminary data.</text>
</comment>
<protein>
    <submittedName>
        <fullName evidence="1">Uncharacterized protein</fullName>
    </submittedName>
</protein>
<reference evidence="1" key="1">
    <citation type="submission" date="2020-07" db="EMBL/GenBank/DDBJ databases">
        <title>Carbapenem Resistant Aeromonas hydrophila Carrying blacphA7 Isolated from Two Solid Organ Transplant Patients.</title>
        <authorList>
            <person name="Hilt E."/>
            <person name="Fitzwater S.P."/>
            <person name="Ward K."/>
            <person name="De St Maurice A."/>
            <person name="Chandrasekaran S."/>
            <person name="Garner O.B."/>
            <person name="Yang S."/>
        </authorList>
    </citation>
    <scope>NUCLEOTIDE SEQUENCE</scope>
    <source>
        <strain evidence="1">B-1</strain>
    </source>
</reference>
<dbReference type="EMBL" id="JACLAN010000011">
    <property type="protein sequence ID" value="MBC8674219.1"/>
    <property type="molecule type" value="Genomic_DNA"/>
</dbReference>
<organism evidence="1">
    <name type="scientific">Aeromonas hydrophila</name>
    <dbReference type="NCBI Taxonomy" id="644"/>
    <lineage>
        <taxon>Bacteria</taxon>
        <taxon>Pseudomonadati</taxon>
        <taxon>Pseudomonadota</taxon>
        <taxon>Gammaproteobacteria</taxon>
        <taxon>Aeromonadales</taxon>
        <taxon>Aeromonadaceae</taxon>
        <taxon>Aeromonas</taxon>
    </lineage>
</organism>
<accession>A0A926FM88</accession>
<gene>
    <name evidence="1" type="ORF">H2136_18470</name>
</gene>
<sequence length="126" mass="13742">MMAPATSCFPQCRWLACRRCGVLLRIRLCPARRVLALPFERRAALAAGPSRAIRPSNCSLPIPVRRVSSRFPPSALRSQNPHMHLFEALLVAAEALMSRAGRGAPIGSISCFASVFWSPPCCGVLR</sequence>
<proteinExistence type="predicted"/>
<dbReference type="AlphaFoldDB" id="A0A926FM88"/>